<accession>X1GQF4</accession>
<dbReference type="Pfam" id="PF00534">
    <property type="entry name" value="Glycos_transf_1"/>
    <property type="match status" value="1"/>
</dbReference>
<dbReference type="Gene3D" id="3.40.50.2000">
    <property type="entry name" value="Glycogen Phosphorylase B"/>
    <property type="match status" value="1"/>
</dbReference>
<feature type="non-terminal residue" evidence="2">
    <location>
        <position position="1"/>
    </location>
</feature>
<reference evidence="2" key="1">
    <citation type="journal article" date="2014" name="Front. Microbiol.">
        <title>High frequency of phylogenetically diverse reductive dehalogenase-homologous genes in deep subseafloor sedimentary metagenomes.</title>
        <authorList>
            <person name="Kawai M."/>
            <person name="Futagami T."/>
            <person name="Toyoda A."/>
            <person name="Takaki Y."/>
            <person name="Nishi S."/>
            <person name="Hori S."/>
            <person name="Arai W."/>
            <person name="Tsubouchi T."/>
            <person name="Morono Y."/>
            <person name="Uchiyama I."/>
            <person name="Ito T."/>
            <person name="Fujiyama A."/>
            <person name="Inagaki F."/>
            <person name="Takami H."/>
        </authorList>
    </citation>
    <scope>NUCLEOTIDE SEQUENCE</scope>
    <source>
        <strain evidence="2">Expedition CK06-06</strain>
    </source>
</reference>
<evidence type="ECO:0000313" key="2">
    <source>
        <dbReference type="EMBL" id="GAH47085.1"/>
    </source>
</evidence>
<protein>
    <recommendedName>
        <fullName evidence="1">Glycosyl transferase family 1 domain-containing protein</fullName>
    </recommendedName>
</protein>
<sequence length="102" mass="11518">DSFVLMSEFEGSAMVVPEAGACGLPIISTPVGGAKEFLNNFQLIKGNIRGDGLKEMVMKLKQLKDSPELRSELGERNRRVAIEKWDWKIKVKQYEKFFEGVL</sequence>
<evidence type="ECO:0000259" key="1">
    <source>
        <dbReference type="Pfam" id="PF00534"/>
    </source>
</evidence>
<dbReference type="EMBL" id="BARU01006397">
    <property type="protein sequence ID" value="GAH47085.1"/>
    <property type="molecule type" value="Genomic_DNA"/>
</dbReference>
<dbReference type="InterPro" id="IPR001296">
    <property type="entry name" value="Glyco_trans_1"/>
</dbReference>
<gene>
    <name evidence="2" type="ORF">S03H2_12583</name>
</gene>
<dbReference type="PANTHER" id="PTHR45947:SF3">
    <property type="entry name" value="SULFOQUINOVOSYL TRANSFERASE SQD2"/>
    <property type="match status" value="1"/>
</dbReference>
<dbReference type="PANTHER" id="PTHR45947">
    <property type="entry name" value="SULFOQUINOVOSYL TRANSFERASE SQD2"/>
    <property type="match status" value="1"/>
</dbReference>
<dbReference type="InterPro" id="IPR050194">
    <property type="entry name" value="Glycosyltransferase_grp1"/>
</dbReference>
<feature type="domain" description="Glycosyl transferase family 1" evidence="1">
    <location>
        <begin position="2"/>
        <end position="79"/>
    </location>
</feature>
<name>X1GQF4_9ZZZZ</name>
<organism evidence="2">
    <name type="scientific">marine sediment metagenome</name>
    <dbReference type="NCBI Taxonomy" id="412755"/>
    <lineage>
        <taxon>unclassified sequences</taxon>
        <taxon>metagenomes</taxon>
        <taxon>ecological metagenomes</taxon>
    </lineage>
</organism>
<proteinExistence type="predicted"/>
<dbReference type="AlphaFoldDB" id="X1GQF4"/>
<dbReference type="SUPFAM" id="SSF53756">
    <property type="entry name" value="UDP-Glycosyltransferase/glycogen phosphorylase"/>
    <property type="match status" value="1"/>
</dbReference>
<comment type="caution">
    <text evidence="2">The sequence shown here is derived from an EMBL/GenBank/DDBJ whole genome shotgun (WGS) entry which is preliminary data.</text>
</comment>
<dbReference type="GO" id="GO:0016757">
    <property type="term" value="F:glycosyltransferase activity"/>
    <property type="evidence" value="ECO:0007669"/>
    <property type="project" value="InterPro"/>
</dbReference>